<dbReference type="GO" id="GO:0016787">
    <property type="term" value="F:hydrolase activity"/>
    <property type="evidence" value="ECO:0007669"/>
    <property type="project" value="UniProtKB-KW"/>
</dbReference>
<name>A0AAP2GT09_9BACT</name>
<feature type="domain" description="BD-FAE-like" evidence="2">
    <location>
        <begin position="137"/>
        <end position="224"/>
    </location>
</feature>
<comment type="caution">
    <text evidence="3">The sequence shown here is derived from an EMBL/GenBank/DDBJ whole genome shotgun (WGS) entry which is preliminary data.</text>
</comment>
<proteinExistence type="predicted"/>
<dbReference type="InterPro" id="IPR050300">
    <property type="entry name" value="GDXG_lipolytic_enzyme"/>
</dbReference>
<dbReference type="InterPro" id="IPR029058">
    <property type="entry name" value="AB_hydrolase_fold"/>
</dbReference>
<evidence type="ECO:0000313" key="4">
    <source>
        <dbReference type="Proteomes" id="UP001319080"/>
    </source>
</evidence>
<keyword evidence="4" id="KW-1185">Reference proteome</keyword>
<dbReference type="AlphaFoldDB" id="A0AAP2GT09"/>
<reference evidence="3 4" key="1">
    <citation type="submission" date="2021-05" db="EMBL/GenBank/DDBJ databases">
        <title>A Polyphasic approach of four new species of the genus Ohtaekwangia: Ohtaekwangia histidinii sp. nov., Ohtaekwangia cretensis sp. nov., Ohtaekwangia indiensis sp. nov., Ohtaekwangia reichenbachii sp. nov. from diverse environment.</title>
        <authorList>
            <person name="Octaviana S."/>
        </authorList>
    </citation>
    <scope>NUCLEOTIDE SEQUENCE [LARGE SCALE GENOMIC DNA]</scope>
    <source>
        <strain evidence="3 4">PWU5</strain>
    </source>
</reference>
<dbReference type="Proteomes" id="UP001319080">
    <property type="component" value="Unassembled WGS sequence"/>
</dbReference>
<evidence type="ECO:0000256" key="1">
    <source>
        <dbReference type="ARBA" id="ARBA00022801"/>
    </source>
</evidence>
<dbReference type="InterPro" id="IPR049492">
    <property type="entry name" value="BD-FAE-like_dom"/>
</dbReference>
<dbReference type="EMBL" id="JAHESE010000062">
    <property type="protein sequence ID" value="MBT1712361.1"/>
    <property type="molecule type" value="Genomic_DNA"/>
</dbReference>
<dbReference type="RefSeq" id="WP_254087926.1">
    <property type="nucleotide sequence ID" value="NZ_JAHESE010000062.1"/>
</dbReference>
<evidence type="ECO:0000313" key="3">
    <source>
        <dbReference type="EMBL" id="MBT1712361.1"/>
    </source>
</evidence>
<gene>
    <name evidence="3" type="ORF">KK062_29225</name>
</gene>
<dbReference type="Pfam" id="PF20434">
    <property type="entry name" value="BD-FAE"/>
    <property type="match status" value="1"/>
</dbReference>
<evidence type="ECO:0000259" key="2">
    <source>
        <dbReference type="Pfam" id="PF20434"/>
    </source>
</evidence>
<dbReference type="Gene3D" id="3.40.50.1820">
    <property type="entry name" value="alpha/beta hydrolase"/>
    <property type="match status" value="1"/>
</dbReference>
<dbReference type="PANTHER" id="PTHR48081:SF6">
    <property type="entry name" value="PEPTIDASE S9 PROLYL OLIGOPEPTIDASE CATALYTIC DOMAIN-CONTAINING PROTEIN"/>
    <property type="match status" value="1"/>
</dbReference>
<protein>
    <submittedName>
        <fullName evidence="3">Alpha/beta hydrolase</fullName>
    </submittedName>
</protein>
<dbReference type="SUPFAM" id="SSF53474">
    <property type="entry name" value="alpha/beta-Hydrolases"/>
    <property type="match status" value="1"/>
</dbReference>
<accession>A0AAP2GT09</accession>
<dbReference type="PANTHER" id="PTHR48081">
    <property type="entry name" value="AB HYDROLASE SUPERFAMILY PROTEIN C4A8.06C"/>
    <property type="match status" value="1"/>
</dbReference>
<keyword evidence="1 3" id="KW-0378">Hydrolase</keyword>
<organism evidence="3 4">
    <name type="scientific">Dawidia cretensis</name>
    <dbReference type="NCBI Taxonomy" id="2782350"/>
    <lineage>
        <taxon>Bacteria</taxon>
        <taxon>Pseudomonadati</taxon>
        <taxon>Bacteroidota</taxon>
        <taxon>Cytophagia</taxon>
        <taxon>Cytophagales</taxon>
        <taxon>Chryseotaleaceae</taxon>
        <taxon>Dawidia</taxon>
    </lineage>
</organism>
<sequence length="330" mass="36661">MYGWLGILLCMSLCQLNTESAPDIESLEEEMNVPSSRHLTIENSIRDVVEHPAFRRFGNHLLPWEDNSRYMTKPLSKVGLLMPYHSNVRPDVVVNALNYMIDQVNGGKTIFYDFYDDRQKGEDPAKAHTGLFFFKGKPNAPFAVVCPGGGFSYVGSLHEGFPLAEEISKKGYNTFVIKYRANSGLMATEDLAAALSFIFDHAMEFQVAETHYSLWGGSAGARMVGDIALSGVEYYGGKKLPRPSTAVIAYTGHSTYSPDFPPTFITVSADDPIADISIVERRMENLKKVGVKVEYRRYTNAGHGFGTGIGTDAEGWINHAMNFWQRSIAD</sequence>